<dbReference type="PROSITE" id="PS50088">
    <property type="entry name" value="ANK_REPEAT"/>
    <property type="match status" value="2"/>
</dbReference>
<feature type="repeat" description="ANK" evidence="3">
    <location>
        <begin position="140"/>
        <end position="173"/>
    </location>
</feature>
<feature type="region of interest" description="Disordered" evidence="4">
    <location>
        <begin position="237"/>
        <end position="274"/>
    </location>
</feature>
<dbReference type="AlphaFoldDB" id="A0A0F7SN86"/>
<evidence type="ECO:0000256" key="2">
    <source>
        <dbReference type="ARBA" id="ARBA00023043"/>
    </source>
</evidence>
<feature type="repeat" description="ANK" evidence="3">
    <location>
        <begin position="175"/>
        <end position="211"/>
    </location>
</feature>
<protein>
    <submittedName>
        <fullName evidence="5">Ankyrin repeat-containing domain</fullName>
    </submittedName>
</protein>
<dbReference type="EMBL" id="LN483142">
    <property type="protein sequence ID" value="CED83522.1"/>
    <property type="molecule type" value="Genomic_DNA"/>
</dbReference>
<dbReference type="InterPro" id="IPR002110">
    <property type="entry name" value="Ankyrin_rpt"/>
</dbReference>
<evidence type="ECO:0000256" key="4">
    <source>
        <dbReference type="SAM" id="MobiDB-lite"/>
    </source>
</evidence>
<feature type="compositionally biased region" description="Gly residues" evidence="4">
    <location>
        <begin position="265"/>
        <end position="274"/>
    </location>
</feature>
<proteinExistence type="predicted"/>
<dbReference type="SMART" id="SM00248">
    <property type="entry name" value="ANK"/>
    <property type="match status" value="2"/>
</dbReference>
<keyword evidence="2 3" id="KW-0040">ANK repeat</keyword>
<sequence>MSVDASRYILHLTLHQVDNEGSRVLVFDDTAAALNVEDHVEVVTEANTSSSRRQTRPMTNGDLVSEAGGLGMSSANCGYIAIEAFRFHLQSNSLMISLMQDQGASPNEQLLNAAKTDNEELLLSVLSLTGRFDINHQDGLGFTALHYAVQRGSTDCLDHILEEDDCDVDLQTRLEGLTPIHLAMQVQDQELRIYLVRSLLEAGSSTQIPNKYRQLPVDLLSPSRPSDVEIIEIMKEQQEEDEARGEEGGIDMFDSGDLAEEDDGPGTGSGSDSD</sequence>
<dbReference type="Gene3D" id="1.25.40.20">
    <property type="entry name" value="Ankyrin repeat-containing domain"/>
    <property type="match status" value="1"/>
</dbReference>
<dbReference type="PANTHER" id="PTHR24198">
    <property type="entry name" value="ANKYRIN REPEAT AND PROTEIN KINASE DOMAIN-CONTAINING PROTEIN"/>
    <property type="match status" value="1"/>
</dbReference>
<keyword evidence="1" id="KW-0677">Repeat</keyword>
<evidence type="ECO:0000256" key="1">
    <source>
        <dbReference type="ARBA" id="ARBA00022737"/>
    </source>
</evidence>
<organism evidence="5">
    <name type="scientific">Phaffia rhodozyma</name>
    <name type="common">Yeast</name>
    <name type="synonym">Xanthophyllomyces dendrorhous</name>
    <dbReference type="NCBI Taxonomy" id="264483"/>
    <lineage>
        <taxon>Eukaryota</taxon>
        <taxon>Fungi</taxon>
        <taxon>Dikarya</taxon>
        <taxon>Basidiomycota</taxon>
        <taxon>Agaricomycotina</taxon>
        <taxon>Tremellomycetes</taxon>
        <taxon>Cystofilobasidiales</taxon>
        <taxon>Mrakiaceae</taxon>
        <taxon>Phaffia</taxon>
    </lineage>
</organism>
<dbReference type="PROSITE" id="PS50297">
    <property type="entry name" value="ANK_REP_REGION"/>
    <property type="match status" value="1"/>
</dbReference>
<dbReference type="SUPFAM" id="SSF48403">
    <property type="entry name" value="Ankyrin repeat"/>
    <property type="match status" value="1"/>
</dbReference>
<dbReference type="InterPro" id="IPR036770">
    <property type="entry name" value="Ankyrin_rpt-contain_sf"/>
</dbReference>
<reference evidence="5" key="1">
    <citation type="submission" date="2014-08" db="EMBL/GenBank/DDBJ databases">
        <authorList>
            <person name="Sharma Rahul"/>
            <person name="Thines Marco"/>
        </authorList>
    </citation>
    <scope>NUCLEOTIDE SEQUENCE</scope>
</reference>
<accession>A0A0F7SN86</accession>
<dbReference type="Pfam" id="PF12796">
    <property type="entry name" value="Ank_2"/>
    <property type="match status" value="1"/>
</dbReference>
<evidence type="ECO:0000313" key="5">
    <source>
        <dbReference type="EMBL" id="CED83522.1"/>
    </source>
</evidence>
<evidence type="ECO:0000256" key="3">
    <source>
        <dbReference type="PROSITE-ProRule" id="PRU00023"/>
    </source>
</evidence>
<dbReference type="PANTHER" id="PTHR24198:SF165">
    <property type="entry name" value="ANKYRIN REPEAT-CONTAINING PROTEIN-RELATED"/>
    <property type="match status" value="1"/>
</dbReference>
<name>A0A0F7SN86_PHARH</name>